<dbReference type="RefSeq" id="WP_413542141.1">
    <property type="nucleotide sequence ID" value="NZ_JAANOH010000004.1"/>
</dbReference>
<evidence type="ECO:0000313" key="5">
    <source>
        <dbReference type="Proteomes" id="UP001321186"/>
    </source>
</evidence>
<dbReference type="SUPFAM" id="SSF50814">
    <property type="entry name" value="Lipocalins"/>
    <property type="match status" value="1"/>
</dbReference>
<gene>
    <name evidence="4" type="ORF">G9H61_10725</name>
</gene>
<evidence type="ECO:0000259" key="3">
    <source>
        <dbReference type="Pfam" id="PF08212"/>
    </source>
</evidence>
<dbReference type="EMBL" id="JAANOH010000004">
    <property type="protein sequence ID" value="MCZ2475924.1"/>
    <property type="molecule type" value="Genomic_DNA"/>
</dbReference>
<dbReference type="Gene3D" id="2.40.128.20">
    <property type="match status" value="1"/>
</dbReference>
<keyword evidence="5" id="KW-1185">Reference proteome</keyword>
<proteinExistence type="inferred from homology"/>
<dbReference type="InterPro" id="IPR022271">
    <property type="entry name" value="Lipocalin_ApoD"/>
</dbReference>
<sequence length="175" mass="20227">MRHRNLFLHLVFIILLLGCSSSTIPKGAKAVENFDKSKYLGTWYEVARLDFYFERNLINTTANYSLNEDGSIKVVNRGYEPYKKIWKESVGKAKFVGKENVGMLKVSFFGPFYGGYNVVALDSNYQYALVAGEKLSYLWILSRKKTIPEHIKKEYIQIAEKIGYKTSDLIWLDKL</sequence>
<evidence type="ECO:0000256" key="2">
    <source>
        <dbReference type="PIRNR" id="PIRNR036893"/>
    </source>
</evidence>
<dbReference type="PIRSF" id="PIRSF036893">
    <property type="entry name" value="Lipocalin_ApoD"/>
    <property type="match status" value="1"/>
</dbReference>
<dbReference type="PRINTS" id="PR01171">
    <property type="entry name" value="BCTLIPOCALIN"/>
</dbReference>
<organism evidence="4 5">
    <name type="scientific">Aquirufa ecclesiirivi</name>
    <dbReference type="NCBI Taxonomy" id="2715124"/>
    <lineage>
        <taxon>Bacteria</taxon>
        <taxon>Pseudomonadati</taxon>
        <taxon>Bacteroidota</taxon>
        <taxon>Cytophagia</taxon>
        <taxon>Cytophagales</taxon>
        <taxon>Flectobacillaceae</taxon>
        <taxon>Aquirufa</taxon>
    </lineage>
</organism>
<dbReference type="PROSITE" id="PS51257">
    <property type="entry name" value="PROKAR_LIPOPROTEIN"/>
    <property type="match status" value="1"/>
</dbReference>
<dbReference type="InterPro" id="IPR022272">
    <property type="entry name" value="Lipocalin_CS"/>
</dbReference>
<dbReference type="PANTHER" id="PTHR10612">
    <property type="entry name" value="APOLIPOPROTEIN D"/>
    <property type="match status" value="1"/>
</dbReference>
<comment type="caution">
    <text evidence="4">The sequence shown here is derived from an EMBL/GenBank/DDBJ whole genome shotgun (WGS) entry which is preliminary data.</text>
</comment>
<dbReference type="CDD" id="cd19438">
    <property type="entry name" value="lipocalin_Blc-like"/>
    <property type="match status" value="1"/>
</dbReference>
<dbReference type="InterPro" id="IPR047202">
    <property type="entry name" value="Lipocalin_Blc-like_dom"/>
</dbReference>
<dbReference type="Proteomes" id="UP001321186">
    <property type="component" value="Unassembled WGS sequence"/>
</dbReference>
<evidence type="ECO:0000313" key="4">
    <source>
        <dbReference type="EMBL" id="MCZ2475924.1"/>
    </source>
</evidence>
<protein>
    <submittedName>
        <fullName evidence="4">Lipocalin</fullName>
    </submittedName>
</protein>
<evidence type="ECO:0000256" key="1">
    <source>
        <dbReference type="ARBA" id="ARBA00006889"/>
    </source>
</evidence>
<dbReference type="InterPro" id="IPR012674">
    <property type="entry name" value="Calycin"/>
</dbReference>
<dbReference type="PROSITE" id="PS00213">
    <property type="entry name" value="LIPOCALIN"/>
    <property type="match status" value="1"/>
</dbReference>
<reference evidence="4 5" key="1">
    <citation type="submission" date="2020-03" db="EMBL/GenBank/DDBJ databases">
        <authorList>
            <person name="Pitt A."/>
            <person name="Hahn M.W."/>
        </authorList>
    </citation>
    <scope>NUCLEOTIDE SEQUENCE [LARGE SCALE GENOMIC DNA]</scope>
    <source>
        <strain evidence="4 5">5A-MARBSE</strain>
    </source>
</reference>
<name>A0ABT4JI15_9BACT</name>
<dbReference type="Pfam" id="PF08212">
    <property type="entry name" value="Lipocalin_2"/>
    <property type="match status" value="1"/>
</dbReference>
<dbReference type="InterPro" id="IPR000566">
    <property type="entry name" value="Lipocln_cytosolic_FA-bd_dom"/>
</dbReference>
<accession>A0ABT4JI15</accession>
<dbReference type="PANTHER" id="PTHR10612:SF34">
    <property type="entry name" value="APOLIPOPROTEIN D"/>
    <property type="match status" value="1"/>
</dbReference>
<dbReference type="InterPro" id="IPR002446">
    <property type="entry name" value="Lipocalin_bac"/>
</dbReference>
<feature type="domain" description="Lipocalin/cytosolic fatty-acid binding" evidence="3">
    <location>
        <begin position="35"/>
        <end position="172"/>
    </location>
</feature>
<comment type="similarity">
    <text evidence="1 2">Belongs to the calycin superfamily. Lipocalin family.</text>
</comment>